<dbReference type="PANTHER" id="PTHR30580:SF0">
    <property type="entry name" value="PRIMOSOMAL PROTEIN N"/>
    <property type="match status" value="1"/>
</dbReference>
<evidence type="ECO:0000256" key="6">
    <source>
        <dbReference type="ARBA" id="ARBA00022806"/>
    </source>
</evidence>
<comment type="similarity">
    <text evidence="11">Belongs to the helicase family. PriA subfamily.</text>
</comment>
<comment type="function">
    <text evidence="11">Initiates the restart of stalled replication forks, which reloads the replicative helicase on sites other than the origin of replication. Recognizes and binds to abandoned replication forks and remodels them to uncover a helicase loading site. Promotes assembly of the primosome at these replication forks.</text>
</comment>
<evidence type="ECO:0000256" key="5">
    <source>
        <dbReference type="ARBA" id="ARBA00022801"/>
    </source>
</evidence>
<feature type="binding site" evidence="11">
    <location>
        <position position="586"/>
    </location>
    <ligand>
        <name>Zn(2+)</name>
        <dbReference type="ChEBI" id="CHEBI:29105"/>
        <label>2</label>
    </ligand>
</feature>
<dbReference type="Pfam" id="PF18074">
    <property type="entry name" value="PriA_C"/>
    <property type="match status" value="1"/>
</dbReference>
<evidence type="ECO:0000256" key="7">
    <source>
        <dbReference type="ARBA" id="ARBA00022833"/>
    </source>
</evidence>
<dbReference type="InterPro" id="IPR042115">
    <property type="entry name" value="PriA_3primeBD_sf"/>
</dbReference>
<dbReference type="InterPro" id="IPR040498">
    <property type="entry name" value="PriA_CRR"/>
</dbReference>
<evidence type="ECO:0000256" key="1">
    <source>
        <dbReference type="ARBA" id="ARBA00022515"/>
    </source>
</evidence>
<dbReference type="InterPro" id="IPR014001">
    <property type="entry name" value="Helicase_ATP-bd"/>
</dbReference>
<keyword evidence="14" id="KW-1185">Reference proteome</keyword>
<dbReference type="Pfam" id="PF00270">
    <property type="entry name" value="DEAD"/>
    <property type="match status" value="1"/>
</dbReference>
<keyword evidence="6 11" id="KW-0347">Helicase</keyword>
<evidence type="ECO:0000256" key="2">
    <source>
        <dbReference type="ARBA" id="ARBA00022705"/>
    </source>
</evidence>
<comment type="cofactor">
    <cofactor evidence="11">
        <name>Zn(2+)</name>
        <dbReference type="ChEBI" id="CHEBI:29105"/>
    </cofactor>
    <text evidence="11">Binds 2 zinc ions per subunit.</text>
</comment>
<dbReference type="InterPro" id="IPR005259">
    <property type="entry name" value="PriA"/>
</dbReference>
<dbReference type="InterPro" id="IPR041236">
    <property type="entry name" value="PriA_C"/>
</dbReference>
<dbReference type="NCBIfam" id="TIGR00595">
    <property type="entry name" value="priA"/>
    <property type="match status" value="1"/>
</dbReference>
<dbReference type="Pfam" id="PF00271">
    <property type="entry name" value="Helicase_C"/>
    <property type="match status" value="1"/>
</dbReference>
<protein>
    <recommendedName>
        <fullName evidence="11">Replication restart protein PriA</fullName>
    </recommendedName>
    <alternativeName>
        <fullName evidence="11">ATP-dependent DNA helicase PriA</fullName>
        <ecNumber evidence="11">5.6.2.4</ecNumber>
    </alternativeName>
    <alternativeName>
        <fullName evidence="11">DNA 3'-5' helicase PriA</fullName>
    </alternativeName>
</protein>
<dbReference type="Pfam" id="PF18319">
    <property type="entry name" value="Zn_ribbon_PriA"/>
    <property type="match status" value="1"/>
</dbReference>
<feature type="binding site" evidence="11">
    <location>
        <position position="574"/>
    </location>
    <ligand>
        <name>Zn(2+)</name>
        <dbReference type="ChEBI" id="CHEBI:29105"/>
        <label>1</label>
    </ligand>
</feature>
<feature type="domain" description="Helicase ATP-binding" evidence="12">
    <location>
        <begin position="343"/>
        <end position="511"/>
    </location>
</feature>
<dbReference type="CDD" id="cd18804">
    <property type="entry name" value="SF2_C_priA"/>
    <property type="match status" value="1"/>
</dbReference>
<feature type="binding site" evidence="11">
    <location>
        <position position="601"/>
    </location>
    <ligand>
        <name>Zn(2+)</name>
        <dbReference type="ChEBI" id="CHEBI:29105"/>
        <label>2</label>
    </ligand>
</feature>
<dbReference type="PROSITE" id="PS51192">
    <property type="entry name" value="HELICASE_ATP_BIND_1"/>
    <property type="match status" value="1"/>
</dbReference>
<dbReference type="EC" id="5.6.2.4" evidence="11"/>
<evidence type="ECO:0000256" key="10">
    <source>
        <dbReference type="ARBA" id="ARBA00023235"/>
    </source>
</evidence>
<comment type="catalytic activity">
    <reaction evidence="11">
        <text>ATP + H2O = ADP + phosphate + H(+)</text>
        <dbReference type="Rhea" id="RHEA:13065"/>
        <dbReference type="ChEBI" id="CHEBI:15377"/>
        <dbReference type="ChEBI" id="CHEBI:15378"/>
        <dbReference type="ChEBI" id="CHEBI:30616"/>
        <dbReference type="ChEBI" id="CHEBI:43474"/>
        <dbReference type="ChEBI" id="CHEBI:456216"/>
        <dbReference type="EC" id="5.6.2.4"/>
    </reaction>
</comment>
<comment type="catalytic activity">
    <reaction evidence="11">
        <text>Couples ATP hydrolysis with the unwinding of duplex DNA by translocating in the 3'-5' direction.</text>
        <dbReference type="EC" id="5.6.2.4"/>
    </reaction>
</comment>
<evidence type="ECO:0000313" key="14">
    <source>
        <dbReference type="Proteomes" id="UP000636891"/>
    </source>
</evidence>
<dbReference type="InterPro" id="IPR041222">
    <property type="entry name" value="PriA_3primeBD"/>
</dbReference>
<feature type="binding site" evidence="11">
    <location>
        <position position="583"/>
    </location>
    <ligand>
        <name>Zn(2+)</name>
        <dbReference type="ChEBI" id="CHEBI:29105"/>
        <label>2</label>
    </ligand>
</feature>
<keyword evidence="5 11" id="KW-0378">Hydrolase</keyword>
<evidence type="ECO:0000313" key="13">
    <source>
        <dbReference type="EMBL" id="MBC5616239.1"/>
    </source>
</evidence>
<feature type="binding site" evidence="11">
    <location>
        <position position="617"/>
    </location>
    <ligand>
        <name>Zn(2+)</name>
        <dbReference type="ChEBI" id="CHEBI:29105"/>
        <label>1</label>
    </ligand>
</feature>
<evidence type="ECO:0000259" key="12">
    <source>
        <dbReference type="PROSITE" id="PS51192"/>
    </source>
</evidence>
<dbReference type="HAMAP" id="MF_00983">
    <property type="entry name" value="PriA"/>
    <property type="match status" value="1"/>
</dbReference>
<evidence type="ECO:0000256" key="4">
    <source>
        <dbReference type="ARBA" id="ARBA00022741"/>
    </source>
</evidence>
<feature type="binding site" evidence="11">
    <location>
        <position position="614"/>
    </location>
    <ligand>
        <name>Zn(2+)</name>
        <dbReference type="ChEBI" id="CHEBI:29105"/>
        <label>1</label>
    </ligand>
</feature>
<dbReference type="EMBL" id="JACOOK010000002">
    <property type="protein sequence ID" value="MBC5616239.1"/>
    <property type="molecule type" value="Genomic_DNA"/>
</dbReference>
<feature type="binding site" evidence="11">
    <location>
        <position position="604"/>
    </location>
    <ligand>
        <name>Zn(2+)</name>
        <dbReference type="ChEBI" id="CHEBI:29105"/>
        <label>2</label>
    </ligand>
</feature>
<comment type="caution">
    <text evidence="13">The sequence shown here is derived from an EMBL/GenBank/DDBJ whole genome shotgun (WGS) entry which is preliminary data.</text>
</comment>
<evidence type="ECO:0000256" key="8">
    <source>
        <dbReference type="ARBA" id="ARBA00022840"/>
    </source>
</evidence>
<keyword evidence="1 11" id="KW-0639">Primosome</keyword>
<evidence type="ECO:0000256" key="3">
    <source>
        <dbReference type="ARBA" id="ARBA00022723"/>
    </source>
</evidence>
<evidence type="ECO:0000256" key="9">
    <source>
        <dbReference type="ARBA" id="ARBA00023125"/>
    </source>
</evidence>
<dbReference type="CDD" id="cd17929">
    <property type="entry name" value="DEXHc_priA"/>
    <property type="match status" value="1"/>
</dbReference>
<keyword evidence="4 11" id="KW-0547">Nucleotide-binding</keyword>
<keyword evidence="10 11" id="KW-0413">Isomerase</keyword>
<keyword evidence="7 11" id="KW-0862">Zinc</keyword>
<evidence type="ECO:0000256" key="11">
    <source>
        <dbReference type="HAMAP-Rule" id="MF_00983"/>
    </source>
</evidence>
<dbReference type="SUPFAM" id="SSF52540">
    <property type="entry name" value="P-loop containing nucleoside triphosphate hydrolases"/>
    <property type="match status" value="1"/>
</dbReference>
<dbReference type="Proteomes" id="UP000636891">
    <property type="component" value="Unassembled WGS sequence"/>
</dbReference>
<dbReference type="Pfam" id="PF17764">
    <property type="entry name" value="PriA_3primeBD"/>
    <property type="match status" value="1"/>
</dbReference>
<dbReference type="InterPro" id="IPR001650">
    <property type="entry name" value="Helicase_C-like"/>
</dbReference>
<organism evidence="13 14">
    <name type="scientific">Alistipes hominis</name>
    <dbReference type="NCBI Taxonomy" id="2763015"/>
    <lineage>
        <taxon>Bacteria</taxon>
        <taxon>Pseudomonadati</taxon>
        <taxon>Bacteroidota</taxon>
        <taxon>Bacteroidia</taxon>
        <taxon>Bacteroidales</taxon>
        <taxon>Rikenellaceae</taxon>
        <taxon>Alistipes</taxon>
    </lineage>
</organism>
<keyword evidence="9 11" id="KW-0238">DNA-binding</keyword>
<dbReference type="Gene3D" id="3.40.1440.60">
    <property type="entry name" value="PriA, 3(prime) DNA-binding domain"/>
    <property type="match status" value="1"/>
</dbReference>
<sequence>MPVHAKEYITRPIEINVYSLIVFKTAVFEKSAFIFHRYFGFPPRNPSDGDPINKDRQDFSICQQFFALAARPERPPEEFAATTGFTRKQSRKNAIFVEKHPSLEKRPDKSPATADRYADVILPLAAPAMTFAVPDAMLRQIVPGCRVIVQLGARKYYTGIVDRLHGQRPPFDRIKPVGRIADAEPVATAEQLRLWHWLSEYYMCPLGMVLRAALPAGLKSDGFSEDETFGRGYMQPRQTVVSLHPDIRNEERLHVALDSLSRAKSQYKALLEYLEKTGNPDFGAPIEIPRKRLSAPTAILKALAEKGFIRIADTEIPASDAPAAPDKLPELSAAQTAAYEQIKTCFSEKEVVLLHGVTGSGKTEIYIRLMAEALAAGHNVLYMLPEIALTAQLIRRMESYFGKAVTVYHSRLSDNRRAAVYHELLRCDGGRIVIGVRSSVLLPLRNLSLVIVDEEHDTSFKQTDSAPRYHGRDTAVVLASVCGAKVLLGSATPCAESFHNAVTGKYGHVVLSERYGGVTLPQVIVSDTLRAAKRGEKYSHFNKILLDQIDRTLQRGRQAMLFQNRRGFSPYVECGHCGWTGVCPDCNVSLTYHKNDGTLRCHYCGYHMPIPKTCPSCGTGELLPQGFGTEKIEEELAAIFPQAAIERLDADTARSSRNYRRIIASFEQRKTDILVGTQIITKGFDFGGVALVGILNADNMLNYPDFRAGERAFQMMMQVGGRAGRREEQGTVVIQTAQPEHPVVRQARDSDYDAMIRSQLAERRAFFYPPFCRLIAVLLRHRDHALLWKAAAAFGTEARTRFGRRLLGPEPPAVDRIRGQFRLQFLLKIEKQLPVAAVKKELSGLFDRLHAVPEFRPVDIVVDVDPQ</sequence>
<name>A0ABR7CKQ7_9BACT</name>
<dbReference type="InterPro" id="IPR011545">
    <property type="entry name" value="DEAD/DEAH_box_helicase_dom"/>
</dbReference>
<dbReference type="PANTHER" id="PTHR30580">
    <property type="entry name" value="PRIMOSOMAL PROTEIN N"/>
    <property type="match status" value="1"/>
</dbReference>
<proteinExistence type="inferred from homology"/>
<dbReference type="SMART" id="SM00487">
    <property type="entry name" value="DEXDc"/>
    <property type="match status" value="1"/>
</dbReference>
<feature type="binding site" evidence="11">
    <location>
        <position position="577"/>
    </location>
    <ligand>
        <name>Zn(2+)</name>
        <dbReference type="ChEBI" id="CHEBI:29105"/>
        <label>1</label>
    </ligand>
</feature>
<gene>
    <name evidence="11 13" type="primary">priA</name>
    <name evidence="13" type="ORF">H8S08_04285</name>
</gene>
<dbReference type="InterPro" id="IPR027417">
    <property type="entry name" value="P-loop_NTPase"/>
</dbReference>
<keyword evidence="8 11" id="KW-0067">ATP-binding</keyword>
<reference evidence="13 14" key="1">
    <citation type="submission" date="2020-08" db="EMBL/GenBank/DDBJ databases">
        <title>Genome public.</title>
        <authorList>
            <person name="Liu C."/>
            <person name="Sun Q."/>
        </authorList>
    </citation>
    <scope>NUCLEOTIDE SEQUENCE [LARGE SCALE GENOMIC DNA]</scope>
    <source>
        <strain evidence="13 14">New-7</strain>
    </source>
</reference>
<comment type="subunit">
    <text evidence="11">Component of the replication restart primosome.</text>
</comment>
<dbReference type="SMART" id="SM00490">
    <property type="entry name" value="HELICc"/>
    <property type="match status" value="1"/>
</dbReference>
<accession>A0ABR7CKQ7</accession>
<keyword evidence="3 11" id="KW-0479">Metal-binding</keyword>
<keyword evidence="2 11" id="KW-0235">DNA replication</keyword>
<dbReference type="Gene3D" id="3.40.50.300">
    <property type="entry name" value="P-loop containing nucleotide triphosphate hydrolases"/>
    <property type="match status" value="2"/>
</dbReference>